<name>A0A0M0JBS0_9EUKA</name>
<dbReference type="InterPro" id="IPR005821">
    <property type="entry name" value="Ion_trans_dom"/>
</dbReference>
<gene>
    <name evidence="7" type="ORF">Ctob_001922</name>
</gene>
<accession>A0A0M0JBS0</accession>
<dbReference type="AlphaFoldDB" id="A0A0M0JBS0"/>
<dbReference type="SUPFAM" id="SSF81324">
    <property type="entry name" value="Voltage-gated potassium channels"/>
    <property type="match status" value="1"/>
</dbReference>
<evidence type="ECO:0000256" key="2">
    <source>
        <dbReference type="ARBA" id="ARBA00022692"/>
    </source>
</evidence>
<organism evidence="7 8">
    <name type="scientific">Chrysochromulina tobinii</name>
    <dbReference type="NCBI Taxonomy" id="1460289"/>
    <lineage>
        <taxon>Eukaryota</taxon>
        <taxon>Haptista</taxon>
        <taxon>Haptophyta</taxon>
        <taxon>Prymnesiophyceae</taxon>
        <taxon>Prymnesiales</taxon>
        <taxon>Chrysochromulinaceae</taxon>
        <taxon>Chrysochromulina</taxon>
    </lineage>
</organism>
<dbReference type="Gene3D" id="1.10.287.70">
    <property type="match status" value="1"/>
</dbReference>
<protein>
    <submittedName>
        <fullName evidence="7">Voltage-gated ion channel superfamily</fullName>
    </submittedName>
</protein>
<evidence type="ECO:0000256" key="3">
    <source>
        <dbReference type="ARBA" id="ARBA00022989"/>
    </source>
</evidence>
<evidence type="ECO:0000313" key="7">
    <source>
        <dbReference type="EMBL" id="KOO24009.1"/>
    </source>
</evidence>
<comment type="caution">
    <text evidence="7">The sequence shown here is derived from an EMBL/GenBank/DDBJ whole genome shotgun (WGS) entry which is preliminary data.</text>
</comment>
<keyword evidence="2" id="KW-0812">Transmembrane</keyword>
<dbReference type="PANTHER" id="PTHR10217">
    <property type="entry name" value="VOLTAGE AND LIGAND GATED POTASSIUM CHANNEL"/>
    <property type="match status" value="1"/>
</dbReference>
<evidence type="ECO:0000313" key="8">
    <source>
        <dbReference type="Proteomes" id="UP000037460"/>
    </source>
</evidence>
<keyword evidence="4" id="KW-0472">Membrane</keyword>
<keyword evidence="3" id="KW-1133">Transmembrane helix</keyword>
<feature type="region of interest" description="Disordered" evidence="5">
    <location>
        <begin position="573"/>
        <end position="600"/>
    </location>
</feature>
<reference evidence="8" key="1">
    <citation type="journal article" date="2015" name="PLoS Genet.">
        <title>Genome Sequence and Transcriptome Analyses of Chrysochromulina tobin: Metabolic Tools for Enhanced Algal Fitness in the Prominent Order Prymnesiales (Haptophyceae).</title>
        <authorList>
            <person name="Hovde B.T."/>
            <person name="Deodato C.R."/>
            <person name="Hunsperger H.M."/>
            <person name="Ryken S.A."/>
            <person name="Yost W."/>
            <person name="Jha R.K."/>
            <person name="Patterson J."/>
            <person name="Monnat R.J. Jr."/>
            <person name="Barlow S.B."/>
            <person name="Starkenburg S.R."/>
            <person name="Cattolico R.A."/>
        </authorList>
    </citation>
    <scope>NUCLEOTIDE SEQUENCE</scope>
    <source>
        <strain evidence="8">CCMP291</strain>
    </source>
</reference>
<sequence length="699" mass="79187">MSIQASGLVLLPKAKPKSWSQTLRYVWVIDPRKATCSQYWDLVTSVALIYTAAVTPFEVAFLAQLSPSERWSDTVFLLNRCVDIIFIMDMLMQFRTAFLRIDLIKGASWITDPGAIAFHYVRSSWFYIDLFSILTSLFDIVGGEGLDGLIALRIIRVLRLAKLVRLARGSRIFRKWEMSWSINYALLALVKIVLAQIVGVHWFACIWGLEASFDPLHSWPRQNGYCVAWEDNNRSAVEAAVDACSSTPDTQGVIASGRVCDKGECIGGLCEGGYECVAPFTMYSNCLYFSAMTITSVGYGDILAEPFNVTEQLVACFIMLTSGALWGYLIGTFCNLAAEASPQEKIFKGELTSLNSFMSKNHIRPELQFRLREYLFEKRSVNDSEVRKRLLSRLSPSMKLEVVWAIHARWVHMVWYLSDMNAVPGRLIIDLGMCLNALIFPPRELCPPEFLYIIQSGKAFWGGKMKGLSDVWGDDVVLPRHLQLQLPALCVTYLSVLTIESTALLHEIDKHPEFKAHFRVSKIKWMIRRAFLREAETRAFAQGNQFRGRFRPVYAKELADMIDAQARRQMEALEANTPVSPGSPEPKTKSARRRKQLHAEEKRIKEVEAASATRGMELRVEEMKEAAFTRGATDIAALSAARFDALESKLQRIESLANEYLELCGMHDSRAQFRATIRIHVLLEARARESSKARQLVWI</sequence>
<feature type="domain" description="Ion transport" evidence="6">
    <location>
        <begin position="38"/>
        <end position="325"/>
    </location>
</feature>
<dbReference type="InterPro" id="IPR003938">
    <property type="entry name" value="K_chnl_volt-dep_EAG/ELK/ERG"/>
</dbReference>
<dbReference type="GO" id="GO:0042391">
    <property type="term" value="P:regulation of membrane potential"/>
    <property type="evidence" value="ECO:0007669"/>
    <property type="project" value="TreeGrafter"/>
</dbReference>
<dbReference type="SUPFAM" id="SSF51206">
    <property type="entry name" value="cAMP-binding domain-like"/>
    <property type="match status" value="1"/>
</dbReference>
<evidence type="ECO:0000256" key="1">
    <source>
        <dbReference type="ARBA" id="ARBA00004141"/>
    </source>
</evidence>
<dbReference type="GO" id="GO:0005886">
    <property type="term" value="C:plasma membrane"/>
    <property type="evidence" value="ECO:0007669"/>
    <property type="project" value="TreeGrafter"/>
</dbReference>
<dbReference type="Gene3D" id="1.10.287.630">
    <property type="entry name" value="Helix hairpin bin"/>
    <property type="match status" value="1"/>
</dbReference>
<comment type="subcellular location">
    <subcellularLocation>
        <location evidence="1">Membrane</location>
        <topology evidence="1">Multi-pass membrane protein</topology>
    </subcellularLocation>
</comment>
<evidence type="ECO:0000256" key="4">
    <source>
        <dbReference type="ARBA" id="ARBA00023136"/>
    </source>
</evidence>
<dbReference type="InterPro" id="IPR050818">
    <property type="entry name" value="KCNH_animal-type"/>
</dbReference>
<dbReference type="PRINTS" id="PR01463">
    <property type="entry name" value="EAGCHANLFMLY"/>
</dbReference>
<evidence type="ECO:0000256" key="5">
    <source>
        <dbReference type="SAM" id="MobiDB-lite"/>
    </source>
</evidence>
<dbReference type="EMBL" id="JWZX01003135">
    <property type="protein sequence ID" value="KOO24009.1"/>
    <property type="molecule type" value="Genomic_DNA"/>
</dbReference>
<dbReference type="PANTHER" id="PTHR10217:SF435">
    <property type="entry name" value="POTASSIUM VOLTAGE-GATED CHANNEL PROTEIN EAG"/>
    <property type="match status" value="1"/>
</dbReference>
<dbReference type="GO" id="GO:0005249">
    <property type="term" value="F:voltage-gated potassium channel activity"/>
    <property type="evidence" value="ECO:0007669"/>
    <property type="project" value="InterPro"/>
</dbReference>
<keyword evidence="8" id="KW-1185">Reference proteome</keyword>
<dbReference type="OrthoDB" id="426293at2759"/>
<evidence type="ECO:0000259" key="6">
    <source>
        <dbReference type="Pfam" id="PF00520"/>
    </source>
</evidence>
<dbReference type="Pfam" id="PF00520">
    <property type="entry name" value="Ion_trans"/>
    <property type="match status" value="1"/>
</dbReference>
<dbReference type="Proteomes" id="UP000037460">
    <property type="component" value="Unassembled WGS sequence"/>
</dbReference>
<proteinExistence type="predicted"/>
<dbReference type="InterPro" id="IPR018490">
    <property type="entry name" value="cNMP-bd_dom_sf"/>
</dbReference>